<protein>
    <recommendedName>
        <fullName evidence="4">Transferrin-binding protein B C-lobe/N-lobe beta barrel domain-containing protein</fullName>
    </recommendedName>
</protein>
<feature type="signal peptide" evidence="1">
    <location>
        <begin position="1"/>
        <end position="21"/>
    </location>
</feature>
<evidence type="ECO:0000313" key="3">
    <source>
        <dbReference type="Proteomes" id="UP000194664"/>
    </source>
</evidence>
<feature type="chain" id="PRO_5012852213" description="Transferrin-binding protein B C-lobe/N-lobe beta barrel domain-containing protein" evidence="1">
    <location>
        <begin position="22"/>
        <end position="188"/>
    </location>
</feature>
<evidence type="ECO:0000256" key="1">
    <source>
        <dbReference type="SAM" id="SignalP"/>
    </source>
</evidence>
<dbReference type="EMBL" id="MSPP01000001">
    <property type="protein sequence ID" value="OUD09948.1"/>
    <property type="molecule type" value="Genomic_DNA"/>
</dbReference>
<organism evidence="2 3">
    <name type="scientific">Marivivens niveibacter</name>
    <dbReference type="NCBI Taxonomy" id="1930667"/>
    <lineage>
        <taxon>Bacteria</taxon>
        <taxon>Pseudomonadati</taxon>
        <taxon>Pseudomonadota</taxon>
        <taxon>Alphaproteobacteria</taxon>
        <taxon>Rhodobacterales</taxon>
        <taxon>Paracoccaceae</taxon>
        <taxon>Marivivens group</taxon>
        <taxon>Marivivens</taxon>
    </lineage>
</organism>
<keyword evidence="3" id="KW-1185">Reference proteome</keyword>
<dbReference type="OrthoDB" id="7868328at2"/>
<gene>
    <name evidence="2" type="ORF">BVC71_00015</name>
</gene>
<keyword evidence="1" id="KW-0732">Signal</keyword>
<accession>A0A251X0N6</accession>
<sequence>MNKFGFALCAGAAAMSLSACLGSEEEGEAVIPAEYASLETLYNAIDEGDLEQASASLMTGSATMTGVVVISDIGESEDMQAVGDLSLTADFDGGTASGSATSFELYSETDGSAIDDGALTGTLTVAGSVGNGGMSADLDGTLSDDDPHVIDMTMNGTFYDNGGDVAVQGDVSGTIDDEYHEGGFVATE</sequence>
<dbReference type="AlphaFoldDB" id="A0A251X0N6"/>
<proteinExistence type="predicted"/>
<dbReference type="RefSeq" id="WP_086449599.1">
    <property type="nucleotide sequence ID" value="NZ_MSPP01000001.1"/>
</dbReference>
<dbReference type="PROSITE" id="PS51257">
    <property type="entry name" value="PROKAR_LIPOPROTEIN"/>
    <property type="match status" value="1"/>
</dbReference>
<evidence type="ECO:0000313" key="2">
    <source>
        <dbReference type="EMBL" id="OUD09948.1"/>
    </source>
</evidence>
<evidence type="ECO:0008006" key="4">
    <source>
        <dbReference type="Google" id="ProtNLM"/>
    </source>
</evidence>
<dbReference type="Proteomes" id="UP000194664">
    <property type="component" value="Unassembled WGS sequence"/>
</dbReference>
<comment type="caution">
    <text evidence="2">The sequence shown here is derived from an EMBL/GenBank/DDBJ whole genome shotgun (WGS) entry which is preliminary data.</text>
</comment>
<reference evidence="2 3" key="1">
    <citation type="submission" date="2016-12" db="EMBL/GenBank/DDBJ databases">
        <title>The draft genome sequence of HSLHS2.</title>
        <authorList>
            <person name="Hu D."/>
            <person name="Wang L."/>
            <person name="Shao Z."/>
        </authorList>
    </citation>
    <scope>NUCLEOTIDE SEQUENCE [LARGE SCALE GENOMIC DNA]</scope>
    <source>
        <strain evidence="2">MCCC 1A06712</strain>
    </source>
</reference>
<name>A0A251X0N6_9RHOB</name>